<feature type="transmembrane region" description="Helical" evidence="1">
    <location>
        <begin position="31"/>
        <end position="54"/>
    </location>
</feature>
<proteinExistence type="predicted"/>
<feature type="transmembrane region" description="Helical" evidence="1">
    <location>
        <begin position="108"/>
        <end position="130"/>
    </location>
</feature>
<accession>A0ABD5UW66</accession>
<evidence type="ECO:0000256" key="1">
    <source>
        <dbReference type="SAM" id="Phobius"/>
    </source>
</evidence>
<protein>
    <recommendedName>
        <fullName evidence="4">DUF5518 domain-containing protein</fullName>
    </recommendedName>
</protein>
<keyword evidence="1" id="KW-1133">Transmembrane helix</keyword>
<keyword evidence="1" id="KW-0812">Transmembrane</keyword>
<evidence type="ECO:0000313" key="3">
    <source>
        <dbReference type="Proteomes" id="UP001596296"/>
    </source>
</evidence>
<keyword evidence="3" id="KW-1185">Reference proteome</keyword>
<feature type="transmembrane region" description="Helical" evidence="1">
    <location>
        <begin position="66"/>
        <end position="88"/>
    </location>
</feature>
<sequence length="179" mass="18434">MPPSYRLTLRKACKQYGPGRLPNADRPDIGAGYAAGSAAIFATGLYGIVLSGYAVRGTSGDWLSSFLFPALALPIAVPSAFFLGVVGWRLAPSSSSITGIITGGIGAIATYLVSLVLVGGVLIVEALFSLSGATLMEAAEIAVGLVVIAFILTWWITIPVGCFSGLVYMNVTEKAANST</sequence>
<dbReference type="EMBL" id="JBHSXL010000011">
    <property type="protein sequence ID" value="MFC6893732.1"/>
    <property type="molecule type" value="Genomic_DNA"/>
</dbReference>
<name>A0ABD5UW66_9EURY</name>
<reference evidence="2 3" key="1">
    <citation type="journal article" date="2019" name="Int. J. Syst. Evol. Microbiol.">
        <title>The Global Catalogue of Microorganisms (GCM) 10K type strain sequencing project: providing services to taxonomists for standard genome sequencing and annotation.</title>
        <authorList>
            <consortium name="The Broad Institute Genomics Platform"/>
            <consortium name="The Broad Institute Genome Sequencing Center for Infectious Disease"/>
            <person name="Wu L."/>
            <person name="Ma J."/>
        </authorList>
    </citation>
    <scope>NUCLEOTIDE SEQUENCE [LARGE SCALE GENOMIC DNA]</scope>
    <source>
        <strain evidence="2 3">SKJ47</strain>
    </source>
</reference>
<evidence type="ECO:0000313" key="2">
    <source>
        <dbReference type="EMBL" id="MFC6893732.1"/>
    </source>
</evidence>
<gene>
    <name evidence="2" type="ORF">ACFQE9_14105</name>
</gene>
<keyword evidence="1" id="KW-0472">Membrane</keyword>
<comment type="caution">
    <text evidence="2">The sequence shown here is derived from an EMBL/GenBank/DDBJ whole genome shotgun (WGS) entry which is preliminary data.</text>
</comment>
<dbReference type="AlphaFoldDB" id="A0ABD5UW66"/>
<dbReference type="Proteomes" id="UP001596296">
    <property type="component" value="Unassembled WGS sequence"/>
</dbReference>
<dbReference type="RefSeq" id="WP_379746075.1">
    <property type="nucleotide sequence ID" value="NZ_JBHSVN010000001.1"/>
</dbReference>
<organism evidence="2 3">
    <name type="scientific">Halopenitus salinus</name>
    <dbReference type="NCBI Taxonomy" id="1198295"/>
    <lineage>
        <taxon>Archaea</taxon>
        <taxon>Methanobacteriati</taxon>
        <taxon>Methanobacteriota</taxon>
        <taxon>Stenosarchaea group</taxon>
        <taxon>Halobacteria</taxon>
        <taxon>Halobacteriales</taxon>
        <taxon>Haloferacaceae</taxon>
        <taxon>Halopenitus</taxon>
    </lineage>
</organism>
<feature type="transmembrane region" description="Helical" evidence="1">
    <location>
        <begin position="142"/>
        <end position="169"/>
    </location>
</feature>
<evidence type="ECO:0008006" key="4">
    <source>
        <dbReference type="Google" id="ProtNLM"/>
    </source>
</evidence>